<organism evidence="4 5">
    <name type="scientific">Mycolicibacterium agri</name>
    <name type="common">Mycobacterium agri</name>
    <dbReference type="NCBI Taxonomy" id="36811"/>
    <lineage>
        <taxon>Bacteria</taxon>
        <taxon>Bacillati</taxon>
        <taxon>Actinomycetota</taxon>
        <taxon>Actinomycetes</taxon>
        <taxon>Mycobacteriales</taxon>
        <taxon>Mycobacteriaceae</taxon>
        <taxon>Mycolicibacterium</taxon>
    </lineage>
</organism>
<dbReference type="PROSITE" id="PS51257">
    <property type="entry name" value="PROKAR_LIPOPROTEIN"/>
    <property type="match status" value="1"/>
</dbReference>
<evidence type="ECO:0000313" key="6">
    <source>
        <dbReference type="Proteomes" id="UP000465302"/>
    </source>
</evidence>
<keyword evidence="1 2" id="KW-0732">Signal</keyword>
<dbReference type="EMBL" id="PDCP01000012">
    <property type="protein sequence ID" value="PEG39981.1"/>
    <property type="molecule type" value="Genomic_DNA"/>
</dbReference>
<reference evidence="3 6" key="2">
    <citation type="journal article" date="2019" name="Emerg. Microbes Infect.">
        <title>Comprehensive subspecies identification of 175 nontuberculous mycobacteria species based on 7547 genomic profiles.</title>
        <authorList>
            <person name="Matsumoto Y."/>
            <person name="Kinjo T."/>
            <person name="Motooka D."/>
            <person name="Nabeya D."/>
            <person name="Jung N."/>
            <person name="Uechi K."/>
            <person name="Horii T."/>
            <person name="Iida T."/>
            <person name="Fujita J."/>
            <person name="Nakamura S."/>
        </authorList>
    </citation>
    <scope>NUCLEOTIDE SEQUENCE [LARGE SCALE GENOMIC DNA]</scope>
    <source>
        <strain evidence="3 6">JCM 6377</strain>
    </source>
</reference>
<dbReference type="Pfam" id="PF13416">
    <property type="entry name" value="SBP_bac_8"/>
    <property type="match status" value="1"/>
</dbReference>
<sequence>MNRNAFGAVCAVLLVATACADPEASRTSSPDANAEAVVAGTMTEVCEAARQEGELVSWNSENPEAFQKIFDEFSKTYPGIKLTSVEVRPDDLVQKMVTEADAGHRSEVDAISIMMDKSGPLFDHHLINTAIDFTKLGVQPKYISDQNAVRTERIAIGLTYNTDQVAASELPNTWDELVNAKWQGKVVVDPRGDQLQLLAIVWGKDPTVDYVNRLRRTVQPQIVQGATAGILTVASGENKITTNGPSAETAEQQAKGAPVAIKYLDVVPAVDYYTAVPVGARHPNAGACFTAWLNSDPGRQAKERYAFKANDDLPPAAGNAQLAVITNADEAAEVADTVAQISAVWAGRS</sequence>
<reference evidence="4 5" key="1">
    <citation type="submission" date="2017-10" db="EMBL/GenBank/DDBJ databases">
        <title>The new phylogeny of genus Mycobacterium.</title>
        <authorList>
            <person name="Tortoli E."/>
            <person name="Trovato A."/>
            <person name="Cirillo D.M."/>
        </authorList>
    </citation>
    <scope>NUCLEOTIDE SEQUENCE [LARGE SCALE GENOMIC DNA]</scope>
    <source>
        <strain evidence="4 5">CCUG37673</strain>
    </source>
</reference>
<dbReference type="SUPFAM" id="SSF53850">
    <property type="entry name" value="Periplasmic binding protein-like II"/>
    <property type="match status" value="1"/>
</dbReference>
<dbReference type="EMBL" id="BLKS01000001">
    <property type="protein sequence ID" value="GFG51490.1"/>
    <property type="molecule type" value="Genomic_DNA"/>
</dbReference>
<dbReference type="Proteomes" id="UP000465302">
    <property type="component" value="Unassembled WGS sequence"/>
</dbReference>
<evidence type="ECO:0000256" key="1">
    <source>
        <dbReference type="ARBA" id="ARBA00022729"/>
    </source>
</evidence>
<dbReference type="PANTHER" id="PTHR30006">
    <property type="entry name" value="THIAMINE-BINDING PERIPLASMIC PROTEIN-RELATED"/>
    <property type="match status" value="1"/>
</dbReference>
<comment type="caution">
    <text evidence="4">The sequence shown here is derived from an EMBL/GenBank/DDBJ whole genome shotgun (WGS) entry which is preliminary data.</text>
</comment>
<protein>
    <submittedName>
        <fullName evidence="3">Iron ABC transporter substrate-binding protein</fullName>
    </submittedName>
</protein>
<dbReference type="AlphaFoldDB" id="A0A2A7N949"/>
<dbReference type="Gene3D" id="3.40.190.10">
    <property type="entry name" value="Periplasmic binding protein-like II"/>
    <property type="match status" value="2"/>
</dbReference>
<name>A0A2A7N949_MYCAG</name>
<dbReference type="InterPro" id="IPR006059">
    <property type="entry name" value="SBP"/>
</dbReference>
<feature type="signal peptide" evidence="2">
    <location>
        <begin position="1"/>
        <end position="20"/>
    </location>
</feature>
<reference evidence="3" key="3">
    <citation type="submission" date="2020-02" db="EMBL/GenBank/DDBJ databases">
        <authorList>
            <person name="Matsumoto Y."/>
            <person name="Motooka D."/>
            <person name="Nakamura S."/>
        </authorList>
    </citation>
    <scope>NUCLEOTIDE SEQUENCE</scope>
    <source>
        <strain evidence="3">JCM 6377</strain>
    </source>
</reference>
<evidence type="ECO:0000256" key="2">
    <source>
        <dbReference type="SAM" id="SignalP"/>
    </source>
</evidence>
<feature type="chain" id="PRO_5036036260" evidence="2">
    <location>
        <begin position="21"/>
        <end position="349"/>
    </location>
</feature>
<gene>
    <name evidence="3" type="primary">afuA</name>
    <name evidence="4" type="ORF">CQY20_08830</name>
    <name evidence="3" type="ORF">MAGR_29310</name>
</gene>
<accession>A0A2A7N949</accession>
<evidence type="ECO:0000313" key="5">
    <source>
        <dbReference type="Proteomes" id="UP000220914"/>
    </source>
</evidence>
<dbReference type="Proteomes" id="UP000220914">
    <property type="component" value="Unassembled WGS sequence"/>
</dbReference>
<dbReference type="RefSeq" id="WP_097939699.1">
    <property type="nucleotide sequence ID" value="NZ_BLKS01000001.1"/>
</dbReference>
<proteinExistence type="predicted"/>
<evidence type="ECO:0000313" key="3">
    <source>
        <dbReference type="EMBL" id="GFG51490.1"/>
    </source>
</evidence>
<keyword evidence="5" id="KW-1185">Reference proteome</keyword>
<evidence type="ECO:0000313" key="4">
    <source>
        <dbReference type="EMBL" id="PEG39981.1"/>
    </source>
</evidence>